<proteinExistence type="predicted"/>
<sequence length="241" mass="26996">MNITAYIKDKIARIDAGDAFTYDDLAIPQGEFTAASKSLSRLVTAGTIKRYRKGVYYKPKQTDFGELRPSDTELLNIYLFEDNKQVAYITGVRLYNQFRLTTQVPNVVRIASSSKQVRGKVGNTMVRPAKSYVTVSKKNIPLLQVLDVAKDFKNIPDGDSSQILSFLKNRIAQFSAKDLERFTAFAKAYPPKVAALIGAIYEFMGLEKQSNALRENINALSTYTFGISKDILPTINNWNIA</sequence>
<gene>
    <name evidence="1" type="ORF">A9Q93_09380</name>
</gene>
<reference evidence="2" key="1">
    <citation type="journal article" date="2017" name="Proc. Natl. Acad. Sci. U.S.A.">
        <title>Simulation of Deepwater Horizon oil plume reveals substrate specialization within a complex community of hydrocarbon-degraders.</title>
        <authorList>
            <person name="Hu P."/>
            <person name="Dubinsky E.A."/>
            <person name="Probst A.J."/>
            <person name="Wang J."/>
            <person name="Sieber C.M.K."/>
            <person name="Tom L.M."/>
            <person name="Gardinali P."/>
            <person name="Banfield J.F."/>
            <person name="Atlas R.M."/>
            <person name="Andersen G.L."/>
        </authorList>
    </citation>
    <scope>NUCLEOTIDE SEQUENCE [LARGE SCALE GENOMIC DNA]</scope>
</reference>
<evidence type="ECO:0000313" key="1">
    <source>
        <dbReference type="EMBL" id="OUS13350.1"/>
    </source>
</evidence>
<comment type="caution">
    <text evidence="1">The sequence shown here is derived from an EMBL/GenBank/DDBJ whole genome shotgun (WGS) entry which is preliminary data.</text>
</comment>
<name>A0A1Z8ASP6_9FLAO</name>
<dbReference type="Proteomes" id="UP000196102">
    <property type="component" value="Unassembled WGS sequence"/>
</dbReference>
<evidence type="ECO:0000313" key="2">
    <source>
        <dbReference type="Proteomes" id="UP000196102"/>
    </source>
</evidence>
<dbReference type="EMBL" id="MAAX01000145">
    <property type="protein sequence ID" value="OUS13350.1"/>
    <property type="molecule type" value="Genomic_DNA"/>
</dbReference>
<dbReference type="Pfam" id="PF19570">
    <property type="entry name" value="DUF6088"/>
    <property type="match status" value="1"/>
</dbReference>
<dbReference type="InterPro" id="IPR045738">
    <property type="entry name" value="DUF6088"/>
</dbReference>
<organism evidence="1 2">
    <name type="scientific">Nonlabens dokdonensis</name>
    <dbReference type="NCBI Taxonomy" id="328515"/>
    <lineage>
        <taxon>Bacteria</taxon>
        <taxon>Pseudomonadati</taxon>
        <taxon>Bacteroidota</taxon>
        <taxon>Flavobacteriia</taxon>
        <taxon>Flavobacteriales</taxon>
        <taxon>Flavobacteriaceae</taxon>
        <taxon>Nonlabens</taxon>
    </lineage>
</organism>
<dbReference type="RefSeq" id="WP_303687164.1">
    <property type="nucleotide sequence ID" value="NZ_MAAX01000145.1"/>
</dbReference>
<accession>A0A1Z8ASP6</accession>
<dbReference type="AlphaFoldDB" id="A0A1Z8ASP6"/>
<protein>
    <recommendedName>
        <fullName evidence="3">AbiEi antitoxin C-terminal domain-containing protein</fullName>
    </recommendedName>
</protein>
<evidence type="ECO:0008006" key="3">
    <source>
        <dbReference type="Google" id="ProtNLM"/>
    </source>
</evidence>